<evidence type="ECO:0000256" key="1">
    <source>
        <dbReference type="SAM" id="SignalP"/>
    </source>
</evidence>
<sequence length="407" mass="45922">MKNNYLTFKNNSVVNCLFAITLLSNSNNVFSMDVSDNLTLNAFINQGYVNSPDNPYYGELDSSFDFRDLVLNANWLVNENIRLSGQAINRTVGEIEKSENSIDFLLVDFTLAAESSYTTGIRLGRNKIPLGLYNSARDISITRPGVVVPESTYFEEYRDLLLSTNGISLYYDSFNQIGEFQLEAYAGSRDVSEDTLARYANDFNGSGTYDSKGFSVNFVPNIEHEITLNFSLLDSTSKVSGQASYGFLTSPVQFDFNGLFKMASIQYSFQDWIFTTEYVIADTHSTIETPFGEISNKKIQSEGYYFQTEWLINRNFTALARYDEYFVNNQDRDGSSSATAAFPANNFFAKGLTIGGRWLINSNLSLTAEYAKKTGTAGIQTTTNYDLNNLKKDWNIFRAELTYQFQI</sequence>
<dbReference type="EMBL" id="CP102381">
    <property type="protein sequence ID" value="WEJ61631.1"/>
    <property type="molecule type" value="Genomic_DNA"/>
</dbReference>
<evidence type="ECO:0000313" key="2">
    <source>
        <dbReference type="EMBL" id="WEJ61631.1"/>
    </source>
</evidence>
<reference evidence="2 3" key="1">
    <citation type="submission" date="2022-06" db="EMBL/GenBank/DDBJ databases">
        <title>Thiomicrohabdus sp. nov, an obligately chemolithoautotrophic, sulfur-oxidizing bacterium isolated from beach of Guanyin Mountain. Amoy.</title>
        <authorList>
            <person name="Zhu H."/>
        </authorList>
    </citation>
    <scope>NUCLEOTIDE SEQUENCE [LARGE SCALE GENOMIC DNA]</scope>
    <source>
        <strain evidence="2 3">XGS-01</strain>
    </source>
</reference>
<protein>
    <submittedName>
        <fullName evidence="2">Uncharacterized protein</fullName>
    </submittedName>
</protein>
<keyword evidence="3" id="KW-1185">Reference proteome</keyword>
<accession>A0ABY8C6M9</accession>
<name>A0ABY8C6M9_9GAMM</name>
<organism evidence="2 3">
    <name type="scientific">Thiomicrorhabdus lithotrophica</name>
    <dbReference type="NCBI Taxonomy" id="2949997"/>
    <lineage>
        <taxon>Bacteria</taxon>
        <taxon>Pseudomonadati</taxon>
        <taxon>Pseudomonadota</taxon>
        <taxon>Gammaproteobacteria</taxon>
        <taxon>Thiotrichales</taxon>
        <taxon>Piscirickettsiaceae</taxon>
        <taxon>Thiomicrorhabdus</taxon>
    </lineage>
</organism>
<feature type="signal peptide" evidence="1">
    <location>
        <begin position="1"/>
        <end position="31"/>
    </location>
</feature>
<keyword evidence="1" id="KW-0732">Signal</keyword>
<gene>
    <name evidence="2" type="ORF">NR989_06330</name>
</gene>
<proteinExistence type="predicted"/>
<dbReference type="Proteomes" id="UP001222275">
    <property type="component" value="Chromosome"/>
</dbReference>
<dbReference type="RefSeq" id="WP_275593889.1">
    <property type="nucleotide sequence ID" value="NZ_CP102381.1"/>
</dbReference>
<dbReference type="SUPFAM" id="SSF56935">
    <property type="entry name" value="Porins"/>
    <property type="match status" value="1"/>
</dbReference>
<evidence type="ECO:0000313" key="3">
    <source>
        <dbReference type="Proteomes" id="UP001222275"/>
    </source>
</evidence>
<feature type="chain" id="PRO_5047195032" evidence="1">
    <location>
        <begin position="32"/>
        <end position="407"/>
    </location>
</feature>